<evidence type="ECO:0000313" key="3">
    <source>
        <dbReference type="Proteomes" id="UP000054053"/>
    </source>
</evidence>
<gene>
    <name evidence="2" type="ORF">UVI_02051380</name>
</gene>
<dbReference type="EMBL" id="BBTG02000038">
    <property type="protein sequence ID" value="GAO15882.1"/>
    <property type="molecule type" value="Genomic_DNA"/>
</dbReference>
<sequence>MSAMHGGMARGKDSLEVMHQRSIDVVDAAVETELLDLAITGALGDSGERGVQRQSLAVLGKAVVPGEPLDFLRLLGLLFREAQAFQTGLGRDDGRVLCIRDRAARRGSREGQSGESRGDEHKLHDGG</sequence>
<organism evidence="2 3">
    <name type="scientific">Ustilaginoidea virens</name>
    <name type="common">Rice false smut fungus</name>
    <name type="synonym">Villosiclava virens</name>
    <dbReference type="NCBI Taxonomy" id="1159556"/>
    <lineage>
        <taxon>Eukaryota</taxon>
        <taxon>Fungi</taxon>
        <taxon>Dikarya</taxon>
        <taxon>Ascomycota</taxon>
        <taxon>Pezizomycotina</taxon>
        <taxon>Sordariomycetes</taxon>
        <taxon>Hypocreomycetidae</taxon>
        <taxon>Hypocreales</taxon>
        <taxon>Clavicipitaceae</taxon>
        <taxon>Ustilaginoidea</taxon>
    </lineage>
</organism>
<reference evidence="3" key="1">
    <citation type="journal article" date="2016" name="Genome Announc.">
        <title>Genome sequence of Ustilaginoidea virens IPU010, a rice pathogenic fungus causing false smut.</title>
        <authorList>
            <person name="Kumagai T."/>
            <person name="Ishii T."/>
            <person name="Terai G."/>
            <person name="Umemura M."/>
            <person name="Machida M."/>
            <person name="Asai K."/>
        </authorList>
    </citation>
    <scope>NUCLEOTIDE SEQUENCE [LARGE SCALE GENOMIC DNA]</scope>
    <source>
        <strain evidence="3">IPU010</strain>
    </source>
</reference>
<feature type="compositionally biased region" description="Basic and acidic residues" evidence="1">
    <location>
        <begin position="116"/>
        <end position="127"/>
    </location>
</feature>
<dbReference type="AlphaFoldDB" id="A0A1B5KXU3"/>
<name>A0A1B5KXU3_USTVR</name>
<feature type="region of interest" description="Disordered" evidence="1">
    <location>
        <begin position="104"/>
        <end position="127"/>
    </location>
</feature>
<evidence type="ECO:0000256" key="1">
    <source>
        <dbReference type="SAM" id="MobiDB-lite"/>
    </source>
</evidence>
<protein>
    <submittedName>
        <fullName evidence="2">Uncharacterized protein</fullName>
    </submittedName>
</protein>
<dbReference type="Proteomes" id="UP000054053">
    <property type="component" value="Unassembled WGS sequence"/>
</dbReference>
<accession>A0A1B5KXU3</accession>
<evidence type="ECO:0000313" key="2">
    <source>
        <dbReference type="EMBL" id="GAO15882.1"/>
    </source>
</evidence>
<comment type="caution">
    <text evidence="2">The sequence shown here is derived from an EMBL/GenBank/DDBJ whole genome shotgun (WGS) entry which is preliminary data.</text>
</comment>
<proteinExistence type="predicted"/>